<feature type="transmembrane region" description="Helical" evidence="1">
    <location>
        <begin position="47"/>
        <end position="69"/>
    </location>
</feature>
<proteinExistence type="predicted"/>
<keyword evidence="1" id="KW-0812">Transmembrane</keyword>
<dbReference type="AlphaFoldDB" id="A0A418PYT4"/>
<evidence type="ECO:0000313" key="2">
    <source>
        <dbReference type="EMBL" id="RIX27248.1"/>
    </source>
</evidence>
<comment type="caution">
    <text evidence="2">The sequence shown here is derived from an EMBL/GenBank/DDBJ whole genome shotgun (WGS) entry which is preliminary data.</text>
</comment>
<evidence type="ECO:0000256" key="1">
    <source>
        <dbReference type="SAM" id="Phobius"/>
    </source>
</evidence>
<keyword evidence="1" id="KW-1133">Transmembrane helix</keyword>
<gene>
    <name evidence="2" type="ORF">D3M59_09315</name>
</gene>
<feature type="transmembrane region" description="Helical" evidence="1">
    <location>
        <begin position="7"/>
        <end position="23"/>
    </location>
</feature>
<keyword evidence="1" id="KW-0472">Membrane</keyword>
<dbReference type="RefSeq" id="WP_119533401.1">
    <property type="nucleotide sequence ID" value="NZ_QXTF01000003.1"/>
</dbReference>
<organism evidence="2 3">
    <name type="scientific">Sphingomonas edaphi</name>
    <dbReference type="NCBI Taxonomy" id="2315689"/>
    <lineage>
        <taxon>Bacteria</taxon>
        <taxon>Pseudomonadati</taxon>
        <taxon>Pseudomonadota</taxon>
        <taxon>Alphaproteobacteria</taxon>
        <taxon>Sphingomonadales</taxon>
        <taxon>Sphingomonadaceae</taxon>
        <taxon>Sphingomonas</taxon>
    </lineage>
</organism>
<dbReference type="EMBL" id="QXTF01000003">
    <property type="protein sequence ID" value="RIX27248.1"/>
    <property type="molecule type" value="Genomic_DNA"/>
</dbReference>
<dbReference type="Proteomes" id="UP000285023">
    <property type="component" value="Unassembled WGS sequence"/>
</dbReference>
<accession>A0A418PYT4</accession>
<name>A0A418PYT4_9SPHN</name>
<keyword evidence="3" id="KW-1185">Reference proteome</keyword>
<protein>
    <submittedName>
        <fullName evidence="2">Uncharacterized protein</fullName>
    </submittedName>
</protein>
<evidence type="ECO:0000313" key="3">
    <source>
        <dbReference type="Proteomes" id="UP000285023"/>
    </source>
</evidence>
<reference evidence="2 3" key="1">
    <citation type="submission" date="2018-09" db="EMBL/GenBank/DDBJ databases">
        <title>Sphingomonas sp. DAC4.</title>
        <authorList>
            <person name="Seo T."/>
        </authorList>
    </citation>
    <scope>NUCLEOTIDE SEQUENCE [LARGE SCALE GENOMIC DNA]</scope>
    <source>
        <strain evidence="2 3">DAC4</strain>
    </source>
</reference>
<sequence>MLKAISIRTYAAVAFLIFILWLPKDWEDQAQAWAVWARWLGVLNREILLWVFLLTLLVWLVSIDARPLVRKWLRKRPDLIIERCVHVETSPIKTDKSARVDGLYCNRAYVVVRNNRPDKRTLRRVTAKLHLFGAPRGLCSKDGWEIDLRHGEAAYFEIGRVLSDRHAGMPLMKPMEFPASVVETAQINLKVGGLTFFAAPDDQEPLNIAYPQNMPPPLHVKFWVSVTADDVEAANAGFNIDVRNLPDIDAAFVLEAPEENR</sequence>